<evidence type="ECO:0008006" key="4">
    <source>
        <dbReference type="Google" id="ProtNLM"/>
    </source>
</evidence>
<feature type="chain" id="PRO_5004049620" description="RxLR effector candidate protein" evidence="1">
    <location>
        <begin position="19"/>
        <end position="79"/>
    </location>
</feature>
<evidence type="ECO:0000313" key="2">
    <source>
        <dbReference type="EnsemblProtists" id="HpaP813732"/>
    </source>
</evidence>
<protein>
    <recommendedName>
        <fullName evidence="4">RxLR effector candidate protein</fullName>
    </recommendedName>
</protein>
<keyword evidence="1" id="KW-0732">Signal</keyword>
<evidence type="ECO:0000256" key="1">
    <source>
        <dbReference type="SAM" id="SignalP"/>
    </source>
</evidence>
<reference evidence="3" key="1">
    <citation type="journal article" date="2010" name="Science">
        <title>Signatures of adaptation to obligate biotrophy in the Hyaloperonospora arabidopsidis genome.</title>
        <authorList>
            <person name="Baxter L."/>
            <person name="Tripathy S."/>
            <person name="Ishaque N."/>
            <person name="Boot N."/>
            <person name="Cabral A."/>
            <person name="Kemen E."/>
            <person name="Thines M."/>
            <person name="Ah-Fong A."/>
            <person name="Anderson R."/>
            <person name="Badejoko W."/>
            <person name="Bittner-Eddy P."/>
            <person name="Boore J.L."/>
            <person name="Chibucos M.C."/>
            <person name="Coates M."/>
            <person name="Dehal P."/>
            <person name="Delehaunty K."/>
            <person name="Dong S."/>
            <person name="Downton P."/>
            <person name="Dumas B."/>
            <person name="Fabro G."/>
            <person name="Fronick C."/>
            <person name="Fuerstenberg S.I."/>
            <person name="Fulton L."/>
            <person name="Gaulin E."/>
            <person name="Govers F."/>
            <person name="Hughes L."/>
            <person name="Humphray S."/>
            <person name="Jiang R.H."/>
            <person name="Judelson H."/>
            <person name="Kamoun S."/>
            <person name="Kyung K."/>
            <person name="Meijer H."/>
            <person name="Minx P."/>
            <person name="Morris P."/>
            <person name="Nelson J."/>
            <person name="Phuntumart V."/>
            <person name="Qutob D."/>
            <person name="Rehmany A."/>
            <person name="Rougon-Cardoso A."/>
            <person name="Ryden P."/>
            <person name="Torto-Alalibo T."/>
            <person name="Studholme D."/>
            <person name="Wang Y."/>
            <person name="Win J."/>
            <person name="Wood J."/>
            <person name="Clifton S.W."/>
            <person name="Rogers J."/>
            <person name="Van den Ackerveken G."/>
            <person name="Jones J.D."/>
            <person name="McDowell J.M."/>
            <person name="Beynon J."/>
            <person name="Tyler B.M."/>
        </authorList>
    </citation>
    <scope>NUCLEOTIDE SEQUENCE [LARGE SCALE GENOMIC DNA]</scope>
    <source>
        <strain evidence="3">Emoy2</strain>
    </source>
</reference>
<dbReference type="HOGENOM" id="CLU_2611146_0_0_1"/>
<sequence>MAGQRILYVILKMSAVFCSQLNAPGWLDGKSNLIVAIQVWGLQETHIASEVEARSAAQLWTNLWGVNIIHLSTGLLTGV</sequence>
<keyword evidence="3" id="KW-1185">Reference proteome</keyword>
<accession>M4C3R4</accession>
<dbReference type="AlphaFoldDB" id="M4C3R4"/>
<proteinExistence type="predicted"/>
<evidence type="ECO:0000313" key="3">
    <source>
        <dbReference type="Proteomes" id="UP000011713"/>
    </source>
</evidence>
<organism evidence="2 3">
    <name type="scientific">Hyaloperonospora arabidopsidis (strain Emoy2)</name>
    <name type="common">Downy mildew agent</name>
    <name type="synonym">Peronospora arabidopsidis</name>
    <dbReference type="NCBI Taxonomy" id="559515"/>
    <lineage>
        <taxon>Eukaryota</taxon>
        <taxon>Sar</taxon>
        <taxon>Stramenopiles</taxon>
        <taxon>Oomycota</taxon>
        <taxon>Peronosporomycetes</taxon>
        <taxon>Peronosporales</taxon>
        <taxon>Peronosporaceae</taxon>
        <taxon>Hyaloperonospora</taxon>
    </lineage>
</organism>
<dbReference type="Proteomes" id="UP000011713">
    <property type="component" value="Unassembled WGS sequence"/>
</dbReference>
<dbReference type="EnsemblProtists" id="HpaT813732">
    <property type="protein sequence ID" value="HpaP813732"/>
    <property type="gene ID" value="HpaG813732"/>
</dbReference>
<reference evidence="2" key="2">
    <citation type="submission" date="2015-06" db="UniProtKB">
        <authorList>
            <consortium name="EnsemblProtists"/>
        </authorList>
    </citation>
    <scope>IDENTIFICATION</scope>
    <source>
        <strain evidence="2">Emoy2</strain>
    </source>
</reference>
<name>M4C3R4_HYAAE</name>
<dbReference type="VEuPathDB" id="FungiDB:HpaG813732"/>
<dbReference type="InParanoid" id="M4C3R4"/>
<feature type="signal peptide" evidence="1">
    <location>
        <begin position="1"/>
        <end position="18"/>
    </location>
</feature>
<dbReference type="EMBL" id="JH598173">
    <property type="status" value="NOT_ANNOTATED_CDS"/>
    <property type="molecule type" value="Genomic_DNA"/>
</dbReference>